<dbReference type="GO" id="GO:0005886">
    <property type="term" value="C:plasma membrane"/>
    <property type="evidence" value="ECO:0007669"/>
    <property type="project" value="UniProtKB-SubCell"/>
</dbReference>
<dbReference type="PANTHER" id="PTHR32282">
    <property type="entry name" value="BINDING PROTEIN TRANSPEPTIDASE, PUTATIVE-RELATED"/>
    <property type="match status" value="1"/>
</dbReference>
<keyword evidence="12 19" id="KW-0472">Membrane</keyword>
<evidence type="ECO:0000256" key="6">
    <source>
        <dbReference type="ARBA" id="ARBA00022670"/>
    </source>
</evidence>
<dbReference type="GO" id="GO:0071555">
    <property type="term" value="P:cell wall organization"/>
    <property type="evidence" value="ECO:0007669"/>
    <property type="project" value="UniProtKB-KW"/>
</dbReference>
<reference evidence="23" key="1">
    <citation type="submission" date="2003-11" db="EMBL/GenBank/DDBJ databases">
        <authorList>
            <person name="Heidelberg J.F."/>
            <person name="Eisen J.A."/>
            <person name="Nelson W.C."/>
            <person name="DeLong E.F."/>
        </authorList>
    </citation>
    <scope>NUCLEOTIDE SEQUENCE</scope>
</reference>
<keyword evidence="8" id="KW-0808">Transferase</keyword>
<evidence type="ECO:0000256" key="5">
    <source>
        <dbReference type="ARBA" id="ARBA00022645"/>
    </source>
</evidence>
<keyword evidence="19" id="KW-0812">Transmembrane</keyword>
<evidence type="ECO:0000256" key="16">
    <source>
        <dbReference type="ARBA" id="ARBA00032454"/>
    </source>
</evidence>
<reference evidence="23" key="2">
    <citation type="submission" date="2003-12" db="EMBL/GenBank/DDBJ databases">
        <title>Monterey Bay Coastal Ocean Microbial Observatory environmental clone sequencing.</title>
        <authorList>
            <person name="DeLong E.F."/>
        </authorList>
    </citation>
    <scope>NUCLEOTIDE SEQUENCE</scope>
</reference>
<feature type="domain" description="Glycosyl transferase family 51" evidence="21">
    <location>
        <begin position="147"/>
        <end position="314"/>
    </location>
</feature>
<dbReference type="PIRSF" id="PIRSF002799">
    <property type="entry name" value="PBP_1b"/>
    <property type="match status" value="1"/>
</dbReference>
<dbReference type="InterPro" id="IPR023346">
    <property type="entry name" value="Lysozyme-like_dom_sf"/>
</dbReference>
<keyword evidence="5" id="KW-0121">Carboxypeptidase</keyword>
<dbReference type="SUPFAM" id="SSF56601">
    <property type="entry name" value="beta-lactamase/transpeptidase-like"/>
    <property type="match status" value="1"/>
</dbReference>
<evidence type="ECO:0000259" key="20">
    <source>
        <dbReference type="Pfam" id="PF00905"/>
    </source>
</evidence>
<keyword evidence="6" id="KW-0645">Protease</keyword>
<evidence type="ECO:0000256" key="7">
    <source>
        <dbReference type="ARBA" id="ARBA00022676"/>
    </source>
</evidence>
<feature type="domain" description="Bifunctional transglycosylase second" evidence="22">
    <location>
        <begin position="53"/>
        <end position="133"/>
    </location>
</feature>
<dbReference type="Gene3D" id="1.10.3810.10">
    <property type="entry name" value="Biosynthetic peptidoglycan transglycosylase-like"/>
    <property type="match status" value="1"/>
</dbReference>
<name>Q6SHS0_9BACT</name>
<dbReference type="GO" id="GO:0030288">
    <property type="term" value="C:outer membrane-bounded periplasmic space"/>
    <property type="evidence" value="ECO:0007669"/>
    <property type="project" value="TreeGrafter"/>
</dbReference>
<dbReference type="Pfam" id="PF14814">
    <property type="entry name" value="UB2H"/>
    <property type="match status" value="1"/>
</dbReference>
<dbReference type="Pfam" id="PF00912">
    <property type="entry name" value="Transgly"/>
    <property type="match status" value="1"/>
</dbReference>
<sequence length="763" mass="85900">MKLSLKLITYLSLIIFLVISIAYVSILDSKVVNKLDGVLWTVPAKVYARPLELAEGGKINVDSLKKELEILSYELTKGIPDTPGEFSQSQRSVNIFIRGFGSQEPGLYRLKIENDKIDSIKRKDGISIDLIQLEPLSIGGMFPSHLQDRILLNFSQVPKDLEEMILVVEDRNFYSHKGISLRSIMRAFIKNTRALGIEEGGSTITQQLAKSLFFSPEQTIRRKIKEAIAALLIEIHYSKQEILLAYINDVFIAQSGRRAIHGFGLASQFFFGTDLKNLSLDQKALLVGMLKGPSLYSPINNPDRAKTRRDLVLSLIKNDSLITEEEYLDLKGRSLKVIPPSFKSLSKYPAFNDIVTLDLRKNFDDSDLRTKGLKIITNLDPVVQDYLEESIKDTKLKLKRRYGSQLNGLEGAGIVIDSFSGEVVAAIGSTKPNNYGFNRAINAVRPIGSLVKPFIYLSALQHYSKYNLSTLLDDSKLSVSLPGGKLWEPNNFDKKFHGNIPLHVALSESYNVATTRLGMDLGYSVVQETFTKLGIKKKIPKYPSIFVGSFEMTPLEAIQAYQTIASEGFYSPLNSIRTVESSEDVLSLSYPYKVEQRFRPEPIYLLKFLLKQTFISGTARGFSSRVIEKWKTGGKTGTSDDQRDSWFVGYAGNYLMLVWLGFDDNRKSPLTGRTGALQVWKNFMSRLDPIAYEVRKPSRIRYEWVDAKDGLLSGESCKGSILIPFVEGTEPEMIPQNRKKCRISEESYTTKVLNKIKEAIEVK</sequence>
<dbReference type="InterPro" id="IPR050396">
    <property type="entry name" value="Glycosyltr_51/Transpeptidase"/>
</dbReference>
<dbReference type="InterPro" id="IPR001460">
    <property type="entry name" value="PCN-bd_Tpept"/>
</dbReference>
<evidence type="ECO:0000256" key="9">
    <source>
        <dbReference type="ARBA" id="ARBA00022801"/>
    </source>
</evidence>
<dbReference type="InterPro" id="IPR012338">
    <property type="entry name" value="Beta-lactam/transpept-like"/>
</dbReference>
<evidence type="ECO:0000256" key="12">
    <source>
        <dbReference type="ARBA" id="ARBA00023136"/>
    </source>
</evidence>
<dbReference type="InterPro" id="IPR036950">
    <property type="entry name" value="PBP_transglycosylase"/>
</dbReference>
<dbReference type="GO" id="GO:0008360">
    <property type="term" value="P:regulation of cell shape"/>
    <property type="evidence" value="ECO:0007669"/>
    <property type="project" value="UniProtKB-KW"/>
</dbReference>
<protein>
    <recommendedName>
        <fullName evidence="3">Penicillin-binding protein 1B</fullName>
        <ecNumber evidence="17">2.4.99.28</ecNumber>
    </recommendedName>
    <alternativeName>
        <fullName evidence="16">Murein polymerase</fullName>
    </alternativeName>
</protein>
<evidence type="ECO:0000259" key="22">
    <source>
        <dbReference type="Pfam" id="PF14814"/>
    </source>
</evidence>
<keyword evidence="4" id="KW-1003">Cell membrane</keyword>
<evidence type="ECO:0000256" key="8">
    <source>
        <dbReference type="ARBA" id="ARBA00022679"/>
    </source>
</evidence>
<evidence type="ECO:0000256" key="14">
    <source>
        <dbReference type="ARBA" id="ARBA00023268"/>
    </source>
</evidence>
<feature type="domain" description="Penicillin-binding protein transpeptidase" evidence="20">
    <location>
        <begin position="412"/>
        <end position="651"/>
    </location>
</feature>
<dbReference type="GO" id="GO:0008955">
    <property type="term" value="F:peptidoglycan glycosyltransferase activity"/>
    <property type="evidence" value="ECO:0007669"/>
    <property type="project" value="UniProtKB-EC"/>
</dbReference>
<evidence type="ECO:0000256" key="17">
    <source>
        <dbReference type="ARBA" id="ARBA00044770"/>
    </source>
</evidence>
<keyword evidence="19" id="KW-1133">Transmembrane helix</keyword>
<dbReference type="Gene3D" id="3.40.710.10">
    <property type="entry name" value="DD-peptidase/beta-lactamase superfamily"/>
    <property type="match status" value="1"/>
</dbReference>
<keyword evidence="13" id="KW-0046">Antibiotic resistance</keyword>
<dbReference type="GO" id="GO:0009274">
    <property type="term" value="C:peptidoglycan-based cell wall"/>
    <property type="evidence" value="ECO:0007669"/>
    <property type="project" value="InterPro"/>
</dbReference>
<dbReference type="Pfam" id="PF00905">
    <property type="entry name" value="Transpeptidase"/>
    <property type="match status" value="1"/>
</dbReference>
<keyword evidence="7" id="KW-0328">Glycosyltransferase</keyword>
<evidence type="ECO:0000256" key="18">
    <source>
        <dbReference type="ARBA" id="ARBA00049902"/>
    </source>
</evidence>
<dbReference type="AlphaFoldDB" id="Q6SHS0"/>
<evidence type="ECO:0000313" key="23">
    <source>
        <dbReference type="EMBL" id="AAR37552.1"/>
    </source>
</evidence>
<evidence type="ECO:0000256" key="2">
    <source>
        <dbReference type="ARBA" id="ARBA00004236"/>
    </source>
</evidence>
<evidence type="ECO:0000256" key="11">
    <source>
        <dbReference type="ARBA" id="ARBA00022984"/>
    </source>
</evidence>
<dbReference type="GO" id="GO:0006508">
    <property type="term" value="P:proteolysis"/>
    <property type="evidence" value="ECO:0007669"/>
    <property type="project" value="UniProtKB-KW"/>
</dbReference>
<gene>
    <name evidence="23" type="ORF">MBMO_EBAC750-02H09.31</name>
</gene>
<keyword evidence="15" id="KW-0961">Cell wall biogenesis/degradation</keyword>
<dbReference type="GO" id="GO:0004180">
    <property type="term" value="F:carboxypeptidase activity"/>
    <property type="evidence" value="ECO:0007669"/>
    <property type="project" value="UniProtKB-KW"/>
</dbReference>
<keyword evidence="11" id="KW-0573">Peptidoglycan synthesis</keyword>
<dbReference type="PANTHER" id="PTHR32282:SF11">
    <property type="entry name" value="PENICILLIN-BINDING PROTEIN 1B"/>
    <property type="match status" value="1"/>
</dbReference>
<dbReference type="EMBL" id="AY458632">
    <property type="protein sequence ID" value="AAR37552.1"/>
    <property type="molecule type" value="Genomic_DNA"/>
</dbReference>
<evidence type="ECO:0000256" key="15">
    <source>
        <dbReference type="ARBA" id="ARBA00023316"/>
    </source>
</evidence>
<keyword evidence="14" id="KW-0511">Multifunctional enzyme</keyword>
<evidence type="ECO:0000256" key="10">
    <source>
        <dbReference type="ARBA" id="ARBA00022960"/>
    </source>
</evidence>
<feature type="transmembrane region" description="Helical" evidence="19">
    <location>
        <begin position="7"/>
        <end position="26"/>
    </location>
</feature>
<evidence type="ECO:0000256" key="13">
    <source>
        <dbReference type="ARBA" id="ARBA00023251"/>
    </source>
</evidence>
<dbReference type="Gene3D" id="3.30.2060.10">
    <property type="entry name" value="Penicillin-binding protein 1b domain"/>
    <property type="match status" value="1"/>
</dbReference>
<comment type="catalytic activity">
    <reaction evidence="18">
        <text>[GlcNAc-(1-&gt;4)-Mur2Ac(oyl-L-Ala-gamma-D-Glu-L-Lys-D-Ala-D-Ala)](n)-di-trans,octa-cis-undecaprenyl diphosphate + beta-D-GlcNAc-(1-&gt;4)-Mur2Ac(oyl-L-Ala-gamma-D-Glu-L-Lys-D-Ala-D-Ala)-di-trans,octa-cis-undecaprenyl diphosphate = [GlcNAc-(1-&gt;4)-Mur2Ac(oyl-L-Ala-gamma-D-Glu-L-Lys-D-Ala-D-Ala)](n+1)-di-trans,octa-cis-undecaprenyl diphosphate + di-trans,octa-cis-undecaprenyl diphosphate + H(+)</text>
        <dbReference type="Rhea" id="RHEA:23708"/>
        <dbReference type="Rhea" id="RHEA-COMP:9602"/>
        <dbReference type="Rhea" id="RHEA-COMP:9603"/>
        <dbReference type="ChEBI" id="CHEBI:15378"/>
        <dbReference type="ChEBI" id="CHEBI:58405"/>
        <dbReference type="ChEBI" id="CHEBI:60033"/>
        <dbReference type="ChEBI" id="CHEBI:78435"/>
        <dbReference type="EC" id="2.4.99.28"/>
    </reaction>
</comment>
<evidence type="ECO:0000256" key="4">
    <source>
        <dbReference type="ARBA" id="ARBA00022475"/>
    </source>
</evidence>
<dbReference type="InterPro" id="IPR011813">
    <property type="entry name" value="PBP_1b"/>
</dbReference>
<evidence type="ECO:0000256" key="3">
    <source>
        <dbReference type="ARBA" id="ARBA00018637"/>
    </source>
</evidence>
<dbReference type="SUPFAM" id="SSF53955">
    <property type="entry name" value="Lysozyme-like"/>
    <property type="match status" value="1"/>
</dbReference>
<keyword evidence="10" id="KW-0133">Cell shape</keyword>
<comment type="function">
    <text evidence="1">Cell wall formation. Synthesis of cross-linked peptidoglycan from the lipid intermediates. The enzyme has a penicillin-insensitive transglycosylase N-terminal domain (formation of linear glycan strands) and a penicillin-sensitive transpeptidase C-terminal domain (cross-linking of the peptide subunits).</text>
</comment>
<dbReference type="GO" id="GO:0008658">
    <property type="term" value="F:penicillin binding"/>
    <property type="evidence" value="ECO:0007669"/>
    <property type="project" value="InterPro"/>
</dbReference>
<comment type="subcellular location">
    <subcellularLocation>
        <location evidence="2">Cell membrane</location>
    </subcellularLocation>
</comment>
<keyword evidence="9" id="KW-0378">Hydrolase</keyword>
<evidence type="ECO:0000256" key="19">
    <source>
        <dbReference type="SAM" id="Phobius"/>
    </source>
</evidence>
<proteinExistence type="predicted"/>
<dbReference type="NCBIfam" id="TIGR02071">
    <property type="entry name" value="PBP_1b"/>
    <property type="match status" value="1"/>
</dbReference>
<dbReference type="InterPro" id="IPR001264">
    <property type="entry name" value="Glyco_trans_51"/>
</dbReference>
<dbReference type="CAZy" id="GT51">
    <property type="family name" value="Glycosyltransferase Family 51"/>
</dbReference>
<dbReference type="GO" id="GO:0046677">
    <property type="term" value="P:response to antibiotic"/>
    <property type="evidence" value="ECO:0007669"/>
    <property type="project" value="UniProtKB-KW"/>
</dbReference>
<organism evidence="23">
    <name type="scientific">uncultured marine bacterium 311</name>
    <dbReference type="NCBI Taxonomy" id="257385"/>
    <lineage>
        <taxon>Bacteria</taxon>
        <taxon>environmental samples</taxon>
    </lineage>
</organism>
<dbReference type="EC" id="2.4.99.28" evidence="17"/>
<dbReference type="GO" id="GO:0009252">
    <property type="term" value="P:peptidoglycan biosynthetic process"/>
    <property type="evidence" value="ECO:0007669"/>
    <property type="project" value="UniProtKB-KW"/>
</dbReference>
<evidence type="ECO:0000259" key="21">
    <source>
        <dbReference type="Pfam" id="PF00912"/>
    </source>
</evidence>
<evidence type="ECO:0000256" key="1">
    <source>
        <dbReference type="ARBA" id="ARBA00002624"/>
    </source>
</evidence>
<accession>Q6SHS0</accession>
<dbReference type="InterPro" id="IPR028166">
    <property type="entry name" value="UB2H"/>
</dbReference>